<feature type="region of interest" description="Disordered" evidence="1">
    <location>
        <begin position="211"/>
        <end position="231"/>
    </location>
</feature>
<dbReference type="InterPro" id="IPR040079">
    <property type="entry name" value="Glutathione_S-Trfase"/>
</dbReference>
<dbReference type="AlphaFoldDB" id="A0A061SIN8"/>
<sequence length="231" mass="25358">MTYVLHYAPDNASLIIRMALDHRGLPYRTQLVDRASQEQSSAAYRALNPNGLIPTLETPQGPLFETGAILLWLADTHGGLGPAPTDPARGTFLKWLFFAANTLHPCLRMLFYPEKYIDTPHQAALRKGLQTQLQQGFDTLDSFAAQSGDWLSGSQPGVLDFYAAALLRWPALYPTDADRSWFALANYPALQDLCARIETLPCTATLQKAEGLGDTPFTAPRRPTPPEGSAT</sequence>
<evidence type="ECO:0000259" key="2">
    <source>
        <dbReference type="PROSITE" id="PS50404"/>
    </source>
</evidence>
<dbReference type="GO" id="GO:0016740">
    <property type="term" value="F:transferase activity"/>
    <property type="evidence" value="ECO:0007669"/>
    <property type="project" value="UniProtKB-KW"/>
</dbReference>
<dbReference type="PANTHER" id="PTHR44051">
    <property type="entry name" value="GLUTATHIONE S-TRANSFERASE-RELATED"/>
    <property type="match status" value="1"/>
</dbReference>
<keyword evidence="5" id="KW-1185">Reference proteome</keyword>
<dbReference type="Pfam" id="PF13409">
    <property type="entry name" value="GST_N_2"/>
    <property type="match status" value="1"/>
</dbReference>
<evidence type="ECO:0000313" key="5">
    <source>
        <dbReference type="Proteomes" id="UP000027337"/>
    </source>
</evidence>
<feature type="compositionally biased region" description="Pro residues" evidence="1">
    <location>
        <begin position="222"/>
        <end position="231"/>
    </location>
</feature>
<dbReference type="InterPro" id="IPR004045">
    <property type="entry name" value="Glutathione_S-Trfase_N"/>
</dbReference>
<dbReference type="PANTHER" id="PTHR44051:SF8">
    <property type="entry name" value="GLUTATHIONE S-TRANSFERASE GSTA"/>
    <property type="match status" value="1"/>
</dbReference>
<evidence type="ECO:0000259" key="3">
    <source>
        <dbReference type="PROSITE" id="PS50405"/>
    </source>
</evidence>
<dbReference type="InterPro" id="IPR036282">
    <property type="entry name" value="Glutathione-S-Trfase_C_sf"/>
</dbReference>
<gene>
    <name evidence="4" type="ORF">PM02_18570</name>
</gene>
<reference evidence="4 5" key="1">
    <citation type="journal article" date="2014" name="Genome Announc.">
        <title>Draft Genome Sequences of Two Isolates of the Roseobacter Group, Sulfitobacter sp. Strains 3SOLIMAR09 and 1FIGIMAR09, from Harbors of Mallorca Island (Mediterranean Sea).</title>
        <authorList>
            <person name="Mas-Llado M."/>
            <person name="Pina-Villalonga J.M."/>
            <person name="Brunet-Galmes I."/>
            <person name="Nogales B."/>
            <person name="Bosch R."/>
        </authorList>
    </citation>
    <scope>NUCLEOTIDE SEQUENCE [LARGE SCALE GENOMIC DNA]</scope>
    <source>
        <strain evidence="4 5">1FIGIMAR09</strain>
    </source>
</reference>
<accession>A0A061SIN8</accession>
<dbReference type="RefSeq" id="WP_037911377.1">
    <property type="nucleotide sequence ID" value="NZ_JEMU01000024.1"/>
</dbReference>
<dbReference type="SUPFAM" id="SSF52833">
    <property type="entry name" value="Thioredoxin-like"/>
    <property type="match status" value="1"/>
</dbReference>
<dbReference type="SFLD" id="SFLDS00019">
    <property type="entry name" value="Glutathione_Transferase_(cytos"/>
    <property type="match status" value="1"/>
</dbReference>
<dbReference type="Gene3D" id="3.40.30.10">
    <property type="entry name" value="Glutaredoxin"/>
    <property type="match status" value="1"/>
</dbReference>
<dbReference type="eggNOG" id="COG0625">
    <property type="taxonomic scope" value="Bacteria"/>
</dbReference>
<dbReference type="STRING" id="83219.PM02_18570"/>
<dbReference type="Proteomes" id="UP000027337">
    <property type="component" value="Unassembled WGS sequence"/>
</dbReference>
<feature type="domain" description="GST N-terminal" evidence="2">
    <location>
        <begin position="1"/>
        <end position="81"/>
    </location>
</feature>
<proteinExistence type="predicted"/>
<dbReference type="InterPro" id="IPR036249">
    <property type="entry name" value="Thioredoxin-like_sf"/>
</dbReference>
<dbReference type="CDD" id="cd03057">
    <property type="entry name" value="GST_N_Beta"/>
    <property type="match status" value="1"/>
</dbReference>
<dbReference type="SUPFAM" id="SSF47616">
    <property type="entry name" value="GST C-terminal domain-like"/>
    <property type="match status" value="1"/>
</dbReference>
<dbReference type="InterPro" id="IPR010987">
    <property type="entry name" value="Glutathione-S-Trfase_C-like"/>
</dbReference>
<name>A0A061SIN8_9RHOB</name>
<organism evidence="4 5">
    <name type="scientific">Sulfitobacter mediterraneus</name>
    <dbReference type="NCBI Taxonomy" id="83219"/>
    <lineage>
        <taxon>Bacteria</taxon>
        <taxon>Pseudomonadati</taxon>
        <taxon>Pseudomonadota</taxon>
        <taxon>Alphaproteobacteria</taxon>
        <taxon>Rhodobacterales</taxon>
        <taxon>Roseobacteraceae</taxon>
        <taxon>Sulfitobacter</taxon>
    </lineage>
</organism>
<dbReference type="EMBL" id="JEMU01000024">
    <property type="protein sequence ID" value="KAJ01576.1"/>
    <property type="molecule type" value="Genomic_DNA"/>
</dbReference>
<dbReference type="SFLD" id="SFLDG00358">
    <property type="entry name" value="Main_(cytGST)"/>
    <property type="match status" value="1"/>
</dbReference>
<evidence type="ECO:0000256" key="1">
    <source>
        <dbReference type="SAM" id="MobiDB-lite"/>
    </source>
</evidence>
<dbReference type="Gene3D" id="1.20.1050.10">
    <property type="match status" value="1"/>
</dbReference>
<dbReference type="PROSITE" id="PS50405">
    <property type="entry name" value="GST_CTER"/>
    <property type="match status" value="1"/>
</dbReference>
<dbReference type="PROSITE" id="PS50404">
    <property type="entry name" value="GST_NTER"/>
    <property type="match status" value="1"/>
</dbReference>
<dbReference type="CDD" id="cd03188">
    <property type="entry name" value="GST_C_Beta"/>
    <property type="match status" value="1"/>
</dbReference>
<feature type="domain" description="GST C-terminal" evidence="3">
    <location>
        <begin position="85"/>
        <end position="217"/>
    </location>
</feature>
<comment type="caution">
    <text evidence="4">The sequence shown here is derived from an EMBL/GenBank/DDBJ whole genome shotgun (WGS) entry which is preliminary data.</text>
</comment>
<keyword evidence="4" id="KW-0808">Transferase</keyword>
<evidence type="ECO:0000313" key="4">
    <source>
        <dbReference type="EMBL" id="KAJ01576.1"/>
    </source>
</evidence>
<protein>
    <submittedName>
        <fullName evidence="4">Glutathione S-transferase</fullName>
    </submittedName>
</protein>